<dbReference type="Pfam" id="PF13641">
    <property type="entry name" value="Glyco_tranf_2_3"/>
    <property type="match status" value="1"/>
</dbReference>
<sequence length="454" mass="49692">MEGVAHFVDPLARELVLFEAAMLLIGGIDDLAVDLLYWWRRIRRGPDVPFKLSPRRVAGRMAVFVPAWHEADVIGRMLDAALIRYQHPDYRIFVGCYPNDPDTIDAVAAVAEYDARVRLVINSAVGPTTKADNLNAVWHALLRDDAADGQSTRAVVLHDAEDVVHADELDLFDALIDVADVVQIPVVPLIDPASRWIGGHYADEFAEAHGRHMLVRTALGAGMPLAGTGCAIATPMLAQIAHARGGDPFDAASLTEDYELGLRIAELGGHGSFVRVTDDRGRIVAVRAFFPGTLAAAVRQKARWMTGIALAGWDRTGWGPARALSDHWMRMRDRRAPLAMLVLAIAYIALLSWGASLLLHKLSGTQAPATIPTWLFVTNTALLAWRLAMRATATAKVHGRLEGLLAIPRFLVGNLVALIAARRAMRMYMGMLAGQPPRWDKTRHHFPDLASVPQ</sequence>
<evidence type="ECO:0000313" key="3">
    <source>
        <dbReference type="Proteomes" id="UP000546200"/>
    </source>
</evidence>
<dbReference type="InterPro" id="IPR029044">
    <property type="entry name" value="Nucleotide-diphossugar_trans"/>
</dbReference>
<feature type="transmembrane region" description="Helical" evidence="1">
    <location>
        <begin position="371"/>
        <end position="389"/>
    </location>
</feature>
<dbReference type="RefSeq" id="WP_184053724.1">
    <property type="nucleotide sequence ID" value="NZ_JACIJK010000001.1"/>
</dbReference>
<feature type="transmembrane region" description="Helical" evidence="1">
    <location>
        <begin position="338"/>
        <end position="359"/>
    </location>
</feature>
<dbReference type="Gene3D" id="3.90.550.10">
    <property type="entry name" value="Spore Coat Polysaccharide Biosynthesis Protein SpsA, Chain A"/>
    <property type="match status" value="1"/>
</dbReference>
<keyword evidence="1" id="KW-0812">Transmembrane</keyword>
<comment type="caution">
    <text evidence="2">The sequence shown here is derived from an EMBL/GenBank/DDBJ whole genome shotgun (WGS) entry which is preliminary data.</text>
</comment>
<name>A0A7W9BA90_9SPHN</name>
<dbReference type="SUPFAM" id="SSF53448">
    <property type="entry name" value="Nucleotide-diphospho-sugar transferases"/>
    <property type="match status" value="1"/>
</dbReference>
<feature type="transmembrane region" description="Helical" evidence="1">
    <location>
        <begin position="401"/>
        <end position="421"/>
    </location>
</feature>
<keyword evidence="1" id="KW-0472">Membrane</keyword>
<dbReference type="Proteomes" id="UP000546200">
    <property type="component" value="Unassembled WGS sequence"/>
</dbReference>
<dbReference type="EMBL" id="JACIJK010000001">
    <property type="protein sequence ID" value="MBB5713455.1"/>
    <property type="molecule type" value="Genomic_DNA"/>
</dbReference>
<reference evidence="2 3" key="1">
    <citation type="submission" date="2020-08" db="EMBL/GenBank/DDBJ databases">
        <title>Genomic Encyclopedia of Type Strains, Phase IV (KMG-IV): sequencing the most valuable type-strain genomes for metagenomic binning, comparative biology and taxonomic classification.</title>
        <authorList>
            <person name="Goeker M."/>
        </authorList>
    </citation>
    <scope>NUCLEOTIDE SEQUENCE [LARGE SCALE GENOMIC DNA]</scope>
    <source>
        <strain evidence="2 3">DSM 100044</strain>
    </source>
</reference>
<gene>
    <name evidence="2" type="ORF">FHS94_000274</name>
</gene>
<proteinExistence type="predicted"/>
<evidence type="ECO:0000256" key="1">
    <source>
        <dbReference type="SAM" id="Phobius"/>
    </source>
</evidence>
<keyword evidence="3" id="KW-1185">Reference proteome</keyword>
<feature type="transmembrane region" description="Helical" evidence="1">
    <location>
        <begin position="20"/>
        <end position="39"/>
    </location>
</feature>
<dbReference type="AlphaFoldDB" id="A0A7W9BA90"/>
<protein>
    <submittedName>
        <fullName evidence="2">Adsorption protein B</fullName>
    </submittedName>
</protein>
<keyword evidence="1" id="KW-1133">Transmembrane helix</keyword>
<dbReference type="NCBIfam" id="NF011307">
    <property type="entry name" value="PRK14716.1-5"/>
    <property type="match status" value="1"/>
</dbReference>
<organism evidence="2 3">
    <name type="scientific">Sphingomonas aerophila</name>
    <dbReference type="NCBI Taxonomy" id="1344948"/>
    <lineage>
        <taxon>Bacteria</taxon>
        <taxon>Pseudomonadati</taxon>
        <taxon>Pseudomonadota</taxon>
        <taxon>Alphaproteobacteria</taxon>
        <taxon>Sphingomonadales</taxon>
        <taxon>Sphingomonadaceae</taxon>
        <taxon>Sphingomonas</taxon>
    </lineage>
</organism>
<evidence type="ECO:0000313" key="2">
    <source>
        <dbReference type="EMBL" id="MBB5713455.1"/>
    </source>
</evidence>
<accession>A0A7W9BA90</accession>